<dbReference type="SUPFAM" id="SSF46689">
    <property type="entry name" value="Homeodomain-like"/>
    <property type="match status" value="1"/>
</dbReference>
<dbReference type="InterPro" id="IPR009057">
    <property type="entry name" value="Homeodomain-like_sf"/>
</dbReference>
<feature type="compositionally biased region" description="Pro residues" evidence="1">
    <location>
        <begin position="458"/>
        <end position="467"/>
    </location>
</feature>
<dbReference type="SMART" id="SM00717">
    <property type="entry name" value="SANT"/>
    <property type="match status" value="1"/>
</dbReference>
<dbReference type="CDD" id="cd00167">
    <property type="entry name" value="SANT"/>
    <property type="match status" value="1"/>
</dbReference>
<feature type="region of interest" description="Disordered" evidence="1">
    <location>
        <begin position="1"/>
        <end position="173"/>
    </location>
</feature>
<feature type="compositionally biased region" description="Basic and acidic residues" evidence="1">
    <location>
        <begin position="350"/>
        <end position="360"/>
    </location>
</feature>
<feature type="compositionally biased region" description="Pro residues" evidence="1">
    <location>
        <begin position="375"/>
        <end position="385"/>
    </location>
</feature>
<keyword evidence="4" id="KW-1185">Reference proteome</keyword>
<dbReference type="Proteomes" id="UP001583172">
    <property type="component" value="Unassembled WGS sequence"/>
</dbReference>
<dbReference type="Gene3D" id="1.10.10.60">
    <property type="entry name" value="Homeodomain-like"/>
    <property type="match status" value="1"/>
</dbReference>
<dbReference type="PROSITE" id="PS50090">
    <property type="entry name" value="MYB_LIKE"/>
    <property type="match status" value="1"/>
</dbReference>
<gene>
    <name evidence="3" type="ORF">VTJ49DRAFT_6779</name>
</gene>
<feature type="region of interest" description="Disordered" evidence="1">
    <location>
        <begin position="292"/>
        <end position="517"/>
    </location>
</feature>
<feature type="compositionally biased region" description="Gly residues" evidence="1">
    <location>
        <begin position="508"/>
        <end position="517"/>
    </location>
</feature>
<accession>A0ABR3V0W6</accession>
<feature type="compositionally biased region" description="Pro residues" evidence="1">
    <location>
        <begin position="405"/>
        <end position="434"/>
    </location>
</feature>
<feature type="compositionally biased region" description="Basic and acidic residues" evidence="1">
    <location>
        <begin position="298"/>
        <end position="310"/>
    </location>
</feature>
<feature type="compositionally biased region" description="Gly residues" evidence="1">
    <location>
        <begin position="18"/>
        <end position="29"/>
    </location>
</feature>
<protein>
    <recommendedName>
        <fullName evidence="2">Myb-like domain-containing protein</fullName>
    </recommendedName>
</protein>
<feature type="compositionally biased region" description="Low complexity" evidence="1">
    <location>
        <begin position="311"/>
        <end position="333"/>
    </location>
</feature>
<dbReference type="InterPro" id="IPR001005">
    <property type="entry name" value="SANT/Myb"/>
</dbReference>
<evidence type="ECO:0000313" key="3">
    <source>
        <dbReference type="EMBL" id="KAL1835409.1"/>
    </source>
</evidence>
<feature type="domain" description="Myb-like" evidence="2">
    <location>
        <begin position="189"/>
        <end position="233"/>
    </location>
</feature>
<feature type="compositionally biased region" description="Pro residues" evidence="1">
    <location>
        <begin position="33"/>
        <end position="44"/>
    </location>
</feature>
<feature type="compositionally biased region" description="Pro residues" evidence="1">
    <location>
        <begin position="84"/>
        <end position="107"/>
    </location>
</feature>
<feature type="compositionally biased region" description="Low complexity" evidence="1">
    <location>
        <begin position="140"/>
        <end position="151"/>
    </location>
</feature>
<dbReference type="EMBL" id="JAZGSY010000683">
    <property type="protein sequence ID" value="KAL1835409.1"/>
    <property type="molecule type" value="Genomic_DNA"/>
</dbReference>
<evidence type="ECO:0000313" key="4">
    <source>
        <dbReference type="Proteomes" id="UP001583172"/>
    </source>
</evidence>
<comment type="caution">
    <text evidence="3">The sequence shown here is derived from an EMBL/GenBank/DDBJ whole genome shotgun (WGS) entry which is preliminary data.</text>
</comment>
<feature type="compositionally biased region" description="Gly residues" evidence="1">
    <location>
        <begin position="468"/>
        <end position="491"/>
    </location>
</feature>
<evidence type="ECO:0000259" key="2">
    <source>
        <dbReference type="PROSITE" id="PS50090"/>
    </source>
</evidence>
<reference evidence="3 4" key="1">
    <citation type="journal article" date="2024" name="Commun. Biol.">
        <title>Comparative genomic analysis of thermophilic fungi reveals convergent evolutionary adaptations and gene losses.</title>
        <authorList>
            <person name="Steindorff A.S."/>
            <person name="Aguilar-Pontes M.V."/>
            <person name="Robinson A.J."/>
            <person name="Andreopoulos B."/>
            <person name="LaButti K."/>
            <person name="Kuo A."/>
            <person name="Mondo S."/>
            <person name="Riley R."/>
            <person name="Otillar R."/>
            <person name="Haridas S."/>
            <person name="Lipzen A."/>
            <person name="Grimwood J."/>
            <person name="Schmutz J."/>
            <person name="Clum A."/>
            <person name="Reid I.D."/>
            <person name="Moisan M.C."/>
            <person name="Butler G."/>
            <person name="Nguyen T.T.M."/>
            <person name="Dewar K."/>
            <person name="Conant G."/>
            <person name="Drula E."/>
            <person name="Henrissat B."/>
            <person name="Hansel C."/>
            <person name="Singer S."/>
            <person name="Hutchinson M.I."/>
            <person name="de Vries R.P."/>
            <person name="Natvig D.O."/>
            <person name="Powell A.J."/>
            <person name="Tsang A."/>
            <person name="Grigoriev I.V."/>
        </authorList>
    </citation>
    <scope>NUCLEOTIDE SEQUENCE [LARGE SCALE GENOMIC DNA]</scope>
    <source>
        <strain evidence="3 4">CBS 620.91</strain>
    </source>
</reference>
<evidence type="ECO:0000256" key="1">
    <source>
        <dbReference type="SAM" id="MobiDB-lite"/>
    </source>
</evidence>
<dbReference type="Pfam" id="PF00249">
    <property type="entry name" value="Myb_DNA-binding"/>
    <property type="match status" value="1"/>
</dbReference>
<feature type="compositionally biased region" description="Polar residues" evidence="1">
    <location>
        <begin position="66"/>
        <end position="79"/>
    </location>
</feature>
<proteinExistence type="predicted"/>
<sequence length="517" mass="54554">MTRTRAPARRPSSRGTVSGRGPGPGGPSLPGGMLPPPPPPPPPSSEDRTRSGPYRLIAAHPPATPMSPTSAEFGVSSTRYAPLAPAPHPGPSPPPPRAPSPSPPASQPPASARRPPPSVYHSQTEANDPRHHIHQHQHHQQQQQQQQHQQQPPRQPDEGRSPADDVLGDDPDAPVAALAEYPYSIYNHGTWSAEDDKTLVAARAQGLNWADLQRTHFPGKTANACRKRYERLVERRGIHDYGGRRLERVANEYMNMRREIWSGLADRLGMKWDVVEALCMGAGLRTIQSNARSYTNRARRDVRISQKTREAQAQAEAAAGGPLNLPLPGLPVGSEFGTAFNTAHPPPPPPRHEHDQRLADRVSGSNPPAGTGVPTPGPAPPPPPRGMSDRATMPPPAFLAAGPGTRPPPPPPNGLLPPPGLPPPSTQHSPPPPSTTSVTTPTTTRLPPMILAPQDRNMPPPPPPPYRGPGGGGGGYMPNGVAGGSGGGGGVPRPPYAVSLAPEPPPLGGLGGRPPDW</sequence>
<feature type="compositionally biased region" description="Low complexity" evidence="1">
    <location>
        <begin position="435"/>
        <end position="448"/>
    </location>
</feature>
<organism evidence="3 4">
    <name type="scientific">Humicola insolens</name>
    <name type="common">Soft-rot fungus</name>
    <dbReference type="NCBI Taxonomy" id="85995"/>
    <lineage>
        <taxon>Eukaryota</taxon>
        <taxon>Fungi</taxon>
        <taxon>Dikarya</taxon>
        <taxon>Ascomycota</taxon>
        <taxon>Pezizomycotina</taxon>
        <taxon>Sordariomycetes</taxon>
        <taxon>Sordariomycetidae</taxon>
        <taxon>Sordariales</taxon>
        <taxon>Chaetomiaceae</taxon>
        <taxon>Mycothermus</taxon>
    </lineage>
</organism>
<feature type="compositionally biased region" description="Basic residues" evidence="1">
    <location>
        <begin position="1"/>
        <end position="12"/>
    </location>
</feature>
<name>A0ABR3V0W6_HUMIN</name>